<dbReference type="InterPro" id="IPR036412">
    <property type="entry name" value="HAD-like_sf"/>
</dbReference>
<dbReference type="InterPro" id="IPR050582">
    <property type="entry name" value="HAD-like_SerB"/>
</dbReference>
<dbReference type="InterPro" id="IPR023214">
    <property type="entry name" value="HAD_sf"/>
</dbReference>
<dbReference type="GO" id="GO:0046872">
    <property type="term" value="F:metal ion binding"/>
    <property type="evidence" value="ECO:0007669"/>
    <property type="project" value="UniProtKB-KW"/>
</dbReference>
<accession>A0A6N3Z5T3</accession>
<evidence type="ECO:0000256" key="1">
    <source>
        <dbReference type="ARBA" id="ARBA00022723"/>
    </source>
</evidence>
<evidence type="ECO:0000256" key="3">
    <source>
        <dbReference type="ARBA" id="ARBA00022842"/>
    </source>
</evidence>
<dbReference type="EMBL" id="WOBO01000005">
    <property type="protein sequence ID" value="MUK44753.1"/>
    <property type="molecule type" value="Genomic_DNA"/>
</dbReference>
<comment type="caution">
    <text evidence="4">The sequence shown here is derived from an EMBL/GenBank/DDBJ whole genome shotgun (WGS) entry which is preliminary data.</text>
</comment>
<protein>
    <submittedName>
        <fullName evidence="4">HAD-IB family hydrolase</fullName>
    </submittedName>
</protein>
<dbReference type="PANTHER" id="PTHR43344:SF13">
    <property type="entry name" value="PHOSPHATASE RV3661-RELATED"/>
    <property type="match status" value="1"/>
</dbReference>
<dbReference type="RefSeq" id="WP_155657390.1">
    <property type="nucleotide sequence ID" value="NZ_WOBO01000005.1"/>
</dbReference>
<dbReference type="InterPro" id="IPR006385">
    <property type="entry name" value="HAD_hydro_SerB1"/>
</dbReference>
<evidence type="ECO:0000256" key="2">
    <source>
        <dbReference type="ARBA" id="ARBA00022801"/>
    </source>
</evidence>
<sequence>MTHPLYIFDLDETLINGDCAMIWNEFLVDKGIVTTPDFLEEDKRLMALYSRGLMDMEDYLTFAMSPLKNIPTVQVEILIEECVNERILPLLFPEAKILIHQLKADNVDMIVISASVSFLVKIVAKNIGIEHAIGIDLKEKNGCYTRHILGVPSYREGKVSRLTEWLNGGDKTYSALHFYTDSINDLPLCLYADHTYLVNPCEQLAAYSKKKNWPILAWGSQ</sequence>
<name>A0A6N3Z5T3_ALIFS</name>
<dbReference type="NCBIfam" id="TIGR01488">
    <property type="entry name" value="HAD-SF-IB"/>
    <property type="match status" value="1"/>
</dbReference>
<keyword evidence="3" id="KW-0460">Magnesium</keyword>
<dbReference type="AlphaFoldDB" id="A0A6N3Z5T3"/>
<evidence type="ECO:0000313" key="5">
    <source>
        <dbReference type="Proteomes" id="UP000435323"/>
    </source>
</evidence>
<keyword evidence="2 4" id="KW-0378">Hydrolase</keyword>
<dbReference type="PANTHER" id="PTHR43344">
    <property type="entry name" value="PHOSPHOSERINE PHOSPHATASE"/>
    <property type="match status" value="1"/>
</dbReference>
<dbReference type="SUPFAM" id="SSF56784">
    <property type="entry name" value="HAD-like"/>
    <property type="match status" value="1"/>
</dbReference>
<organism evidence="4 5">
    <name type="scientific">Aliivibrio fischeri</name>
    <name type="common">Vibrio fischeri</name>
    <dbReference type="NCBI Taxonomy" id="668"/>
    <lineage>
        <taxon>Bacteria</taxon>
        <taxon>Pseudomonadati</taxon>
        <taxon>Pseudomonadota</taxon>
        <taxon>Gammaproteobacteria</taxon>
        <taxon>Vibrionales</taxon>
        <taxon>Vibrionaceae</taxon>
        <taxon>Aliivibrio</taxon>
    </lineage>
</organism>
<evidence type="ECO:0000313" key="4">
    <source>
        <dbReference type="EMBL" id="MUK44753.1"/>
    </source>
</evidence>
<gene>
    <name evidence="4" type="ORF">GNP77_05100</name>
</gene>
<dbReference type="Pfam" id="PF12710">
    <property type="entry name" value="HAD"/>
    <property type="match status" value="1"/>
</dbReference>
<dbReference type="Gene3D" id="3.40.50.1000">
    <property type="entry name" value="HAD superfamily/HAD-like"/>
    <property type="match status" value="1"/>
</dbReference>
<reference evidence="4 5" key="1">
    <citation type="submission" date="2019-11" db="EMBL/GenBank/DDBJ databases">
        <title>Using colonization assays and comparative genomics to discover symbiosis behaviors and factors in Vibrio fischeri.</title>
        <authorList>
            <person name="Bongrand C."/>
            <person name="Moriano-Gutierrez S."/>
            <person name="Arevalo P."/>
            <person name="Mcfall-Ngai M."/>
            <person name="Visick K."/>
            <person name="Polz M.F."/>
            <person name="Ruby E.G."/>
        </authorList>
    </citation>
    <scope>NUCLEOTIDE SEQUENCE [LARGE SCALE GENOMIC DNA]</scope>
    <source>
        <strain evidence="5">emors.3.2</strain>
    </source>
</reference>
<dbReference type="NCBIfam" id="TIGR01490">
    <property type="entry name" value="HAD-SF-IB-hyp1"/>
    <property type="match status" value="1"/>
</dbReference>
<keyword evidence="1" id="KW-0479">Metal-binding</keyword>
<dbReference type="CDD" id="cd02612">
    <property type="entry name" value="HAD_PGPPase"/>
    <property type="match status" value="1"/>
</dbReference>
<dbReference type="Proteomes" id="UP000435323">
    <property type="component" value="Unassembled WGS sequence"/>
</dbReference>
<dbReference type="Gene3D" id="1.20.1440.100">
    <property type="entry name" value="SG protein - dephosphorylation function"/>
    <property type="match status" value="1"/>
</dbReference>
<proteinExistence type="predicted"/>
<dbReference type="GO" id="GO:0016787">
    <property type="term" value="F:hydrolase activity"/>
    <property type="evidence" value="ECO:0007669"/>
    <property type="project" value="UniProtKB-KW"/>
</dbReference>